<evidence type="ECO:0000256" key="4">
    <source>
        <dbReference type="ARBA" id="ARBA00022840"/>
    </source>
</evidence>
<keyword evidence="7" id="KW-0378">Hydrolase</keyword>
<dbReference type="PANTHER" id="PTHR43335">
    <property type="entry name" value="ABC TRANSPORTER, ATP-BINDING PROTEIN"/>
    <property type="match status" value="1"/>
</dbReference>
<keyword evidence="8" id="KW-1185">Reference proteome</keyword>
<sequence>MLAARHLTKRYGDTTAVDDLTFEVHPGRVTGFLGPNGAGKSTTFRLLLGLDRPSSGEALVGGRRYAEIARPAQEVGALLDASAAHPGRSARAHLLALARGSGIASPRVARVLETVGLSEVAGKRVGGFSLGMRQRLGIAAALLGDPATLVFDEPGNGLDLDGVLWVRRLVRELADEGRTVFFSSHLMSEMQLVADHLVVVGRGRLVIDAPMADVIDAWSRTRVTVRTPDTALLAGPLHRSRTAAGEPVEVQAGAGGELLVRGLEPEQVGELAHAAGARVHTLYREQGSLERAYLELTENAPQYRAEGADHRDSGGAGGADRAAHAGAHDPAATAVRQPDRQEHR</sequence>
<name>A0A4P6Q8F0_9ACTN</name>
<dbReference type="InterPro" id="IPR003593">
    <property type="entry name" value="AAA+_ATPase"/>
</dbReference>
<evidence type="ECO:0000256" key="1">
    <source>
        <dbReference type="ARBA" id="ARBA00005417"/>
    </source>
</evidence>
<feature type="domain" description="ABC transporter" evidence="6">
    <location>
        <begin position="2"/>
        <end position="227"/>
    </location>
</feature>
<feature type="region of interest" description="Disordered" evidence="5">
    <location>
        <begin position="305"/>
        <end position="344"/>
    </location>
</feature>
<evidence type="ECO:0000313" key="7">
    <source>
        <dbReference type="EMBL" id="QBI55217.1"/>
    </source>
</evidence>
<keyword evidence="2" id="KW-0813">Transport</keyword>
<proteinExistence type="inferred from homology"/>
<dbReference type="InterPro" id="IPR017871">
    <property type="entry name" value="ABC_transporter-like_CS"/>
</dbReference>
<dbReference type="PROSITE" id="PS50893">
    <property type="entry name" value="ABC_TRANSPORTER_2"/>
    <property type="match status" value="1"/>
</dbReference>
<accession>A0A4P6Q8F0</accession>
<organism evidence="7 8">
    <name type="scientific">Streptomonospora litoralis</name>
    <dbReference type="NCBI Taxonomy" id="2498135"/>
    <lineage>
        <taxon>Bacteria</taxon>
        <taxon>Bacillati</taxon>
        <taxon>Actinomycetota</taxon>
        <taxon>Actinomycetes</taxon>
        <taxon>Streptosporangiales</taxon>
        <taxon>Nocardiopsidaceae</taxon>
        <taxon>Streptomonospora</taxon>
    </lineage>
</organism>
<dbReference type="Proteomes" id="UP000292235">
    <property type="component" value="Chromosome"/>
</dbReference>
<evidence type="ECO:0000256" key="2">
    <source>
        <dbReference type="ARBA" id="ARBA00022448"/>
    </source>
</evidence>
<dbReference type="PANTHER" id="PTHR43335:SF4">
    <property type="entry name" value="ABC TRANSPORTER, ATP-BINDING PROTEIN"/>
    <property type="match status" value="1"/>
</dbReference>
<dbReference type="RefSeq" id="WP_131099262.1">
    <property type="nucleotide sequence ID" value="NZ_CP036455.1"/>
</dbReference>
<dbReference type="AlphaFoldDB" id="A0A4P6Q8F0"/>
<reference evidence="7 8" key="1">
    <citation type="submission" date="2019-02" db="EMBL/GenBank/DDBJ databases">
        <authorList>
            <person name="Khodamoradi S."/>
            <person name="Hahnke R.L."/>
            <person name="Kaempfer P."/>
            <person name="Schumann P."/>
            <person name="Rohde M."/>
            <person name="Steinert M."/>
            <person name="Luzhetskyy A."/>
            <person name="Wink J."/>
            <person name="Ruckert C."/>
        </authorList>
    </citation>
    <scope>NUCLEOTIDE SEQUENCE [LARGE SCALE GENOMIC DNA]</scope>
    <source>
        <strain evidence="7 8">M2</strain>
    </source>
</reference>
<gene>
    <name evidence="7" type="primary">yxlF1</name>
    <name evidence="7" type="ORF">EKD16_17245</name>
</gene>
<dbReference type="PROSITE" id="PS00211">
    <property type="entry name" value="ABC_TRANSPORTER_1"/>
    <property type="match status" value="1"/>
</dbReference>
<dbReference type="EC" id="3.6.3.-" evidence="7"/>
<comment type="similarity">
    <text evidence="1">Belongs to the ABC transporter superfamily.</text>
</comment>
<dbReference type="InterPro" id="IPR027417">
    <property type="entry name" value="P-loop_NTPase"/>
</dbReference>
<protein>
    <submittedName>
        <fullName evidence="7">Putative ABC transporter ATP-binding protein YxlF</fullName>
        <ecNumber evidence="7">3.6.3.-</ecNumber>
    </submittedName>
</protein>
<dbReference type="InterPro" id="IPR003439">
    <property type="entry name" value="ABC_transporter-like_ATP-bd"/>
</dbReference>
<keyword evidence="3" id="KW-0547">Nucleotide-binding</keyword>
<dbReference type="Pfam" id="PF00005">
    <property type="entry name" value="ABC_tran"/>
    <property type="match status" value="1"/>
</dbReference>
<dbReference type="OrthoDB" id="5116176at2"/>
<dbReference type="GO" id="GO:0016887">
    <property type="term" value="F:ATP hydrolysis activity"/>
    <property type="evidence" value="ECO:0007669"/>
    <property type="project" value="InterPro"/>
</dbReference>
<keyword evidence="4 7" id="KW-0067">ATP-binding</keyword>
<dbReference type="Gene3D" id="3.40.50.300">
    <property type="entry name" value="P-loop containing nucleotide triphosphate hydrolases"/>
    <property type="match status" value="1"/>
</dbReference>
<dbReference type="EMBL" id="CP036455">
    <property type="protein sequence ID" value="QBI55217.1"/>
    <property type="molecule type" value="Genomic_DNA"/>
</dbReference>
<evidence type="ECO:0000256" key="5">
    <source>
        <dbReference type="SAM" id="MobiDB-lite"/>
    </source>
</evidence>
<dbReference type="KEGG" id="strr:EKD16_17245"/>
<dbReference type="SUPFAM" id="SSF52540">
    <property type="entry name" value="P-loop containing nucleoside triphosphate hydrolases"/>
    <property type="match status" value="1"/>
</dbReference>
<evidence type="ECO:0000256" key="3">
    <source>
        <dbReference type="ARBA" id="ARBA00022741"/>
    </source>
</evidence>
<dbReference type="SMART" id="SM00382">
    <property type="entry name" value="AAA"/>
    <property type="match status" value="1"/>
</dbReference>
<evidence type="ECO:0000259" key="6">
    <source>
        <dbReference type="PROSITE" id="PS50893"/>
    </source>
</evidence>
<evidence type="ECO:0000313" key="8">
    <source>
        <dbReference type="Proteomes" id="UP000292235"/>
    </source>
</evidence>
<dbReference type="GO" id="GO:0005524">
    <property type="term" value="F:ATP binding"/>
    <property type="evidence" value="ECO:0007669"/>
    <property type="project" value="UniProtKB-KW"/>
</dbReference>